<organism evidence="1 2">
    <name type="scientific">Pseudahrensia aquimaris</name>
    <dbReference type="NCBI Taxonomy" id="744461"/>
    <lineage>
        <taxon>Bacteria</taxon>
        <taxon>Pseudomonadati</taxon>
        <taxon>Pseudomonadota</taxon>
        <taxon>Alphaproteobacteria</taxon>
        <taxon>Hyphomicrobiales</taxon>
        <taxon>Ahrensiaceae</taxon>
        <taxon>Pseudahrensia</taxon>
    </lineage>
</organism>
<name>A0ABW3FD82_9HYPH</name>
<proteinExistence type="predicted"/>
<dbReference type="RefSeq" id="WP_377211492.1">
    <property type="nucleotide sequence ID" value="NZ_JBHTJV010000003.1"/>
</dbReference>
<accession>A0ABW3FD82</accession>
<dbReference type="Proteomes" id="UP001597101">
    <property type="component" value="Unassembled WGS sequence"/>
</dbReference>
<dbReference type="EMBL" id="JBHTJV010000003">
    <property type="protein sequence ID" value="MFD0915643.1"/>
    <property type="molecule type" value="Genomic_DNA"/>
</dbReference>
<reference evidence="2" key="1">
    <citation type="journal article" date="2019" name="Int. J. Syst. Evol. Microbiol.">
        <title>The Global Catalogue of Microorganisms (GCM) 10K type strain sequencing project: providing services to taxonomists for standard genome sequencing and annotation.</title>
        <authorList>
            <consortium name="The Broad Institute Genomics Platform"/>
            <consortium name="The Broad Institute Genome Sequencing Center for Infectious Disease"/>
            <person name="Wu L."/>
            <person name="Ma J."/>
        </authorList>
    </citation>
    <scope>NUCLEOTIDE SEQUENCE [LARGE SCALE GENOMIC DNA]</scope>
    <source>
        <strain evidence="2">CCUG 60023</strain>
    </source>
</reference>
<keyword evidence="2" id="KW-1185">Reference proteome</keyword>
<sequence length="180" mass="20646">MAFMKRAIRESLVKQIDDFYEVEKMLAYGVPEWFENGRRYEMAAHWPILEPDGSSRAHLAFRSSRLSSQEPSISVIFAGYPCYRIDLKRIEVCEANPLTVQHIGGFEALVCGSHCHPWDGNRTQVLHQRNGVWELPVRKNVSQSTRRLPQALAVLADYVRINLDGDQRNFDLPERGGLFS</sequence>
<gene>
    <name evidence="1" type="ORF">ACFQ14_04425</name>
</gene>
<evidence type="ECO:0000313" key="2">
    <source>
        <dbReference type="Proteomes" id="UP001597101"/>
    </source>
</evidence>
<comment type="caution">
    <text evidence="1">The sequence shown here is derived from an EMBL/GenBank/DDBJ whole genome shotgun (WGS) entry which is preliminary data.</text>
</comment>
<protein>
    <submittedName>
        <fullName evidence="1">Uncharacterized protein</fullName>
    </submittedName>
</protein>
<evidence type="ECO:0000313" key="1">
    <source>
        <dbReference type="EMBL" id="MFD0915643.1"/>
    </source>
</evidence>